<dbReference type="AlphaFoldDB" id="A0A383V8R1"/>
<keyword evidence="2" id="KW-0963">Cytoplasm</keyword>
<feature type="compositionally biased region" description="Low complexity" evidence="7">
    <location>
        <begin position="501"/>
        <end position="523"/>
    </location>
</feature>
<dbReference type="PANTHER" id="PTHR12968:SF2">
    <property type="entry name" value="B9 DOMAIN-CONTAINING PROTEIN 2"/>
    <property type="match status" value="1"/>
</dbReference>
<dbReference type="GO" id="GO:0036038">
    <property type="term" value="C:MKS complex"/>
    <property type="evidence" value="ECO:0007669"/>
    <property type="project" value="TreeGrafter"/>
</dbReference>
<evidence type="ECO:0000256" key="1">
    <source>
        <dbReference type="ARBA" id="ARBA00004120"/>
    </source>
</evidence>
<evidence type="ECO:0000313" key="9">
    <source>
        <dbReference type="Proteomes" id="UP000256970"/>
    </source>
</evidence>
<dbReference type="STRING" id="3088.A0A383V8R1"/>
<feature type="compositionally biased region" description="Polar residues" evidence="7">
    <location>
        <begin position="12"/>
        <end position="22"/>
    </location>
</feature>
<dbReference type="PANTHER" id="PTHR12968">
    <property type="entry name" value="B9 DOMAIN-CONTAINING"/>
    <property type="match status" value="1"/>
</dbReference>
<keyword evidence="5" id="KW-0966">Cell projection</keyword>
<dbReference type="Proteomes" id="UP000256970">
    <property type="component" value="Unassembled WGS sequence"/>
</dbReference>
<dbReference type="Pfam" id="PF07162">
    <property type="entry name" value="B9-C2"/>
    <property type="match status" value="1"/>
</dbReference>
<reference evidence="8 9" key="1">
    <citation type="submission" date="2016-10" db="EMBL/GenBank/DDBJ databases">
        <authorList>
            <person name="Cai Z."/>
        </authorList>
    </citation>
    <scope>NUCLEOTIDE SEQUENCE [LARGE SCALE GENOMIC DNA]</scope>
</reference>
<feature type="compositionally biased region" description="Polar residues" evidence="7">
    <location>
        <begin position="575"/>
        <end position="585"/>
    </location>
</feature>
<keyword evidence="9" id="KW-1185">Reference proteome</keyword>
<feature type="compositionally biased region" description="Gly residues" evidence="7">
    <location>
        <begin position="460"/>
        <end position="479"/>
    </location>
</feature>
<evidence type="ECO:0000256" key="3">
    <source>
        <dbReference type="ARBA" id="ARBA00022794"/>
    </source>
</evidence>
<dbReference type="EMBL" id="FNXT01000186">
    <property type="protein sequence ID" value="SZX61957.1"/>
    <property type="molecule type" value="Genomic_DNA"/>
</dbReference>
<name>A0A383V8R1_TETOB</name>
<dbReference type="PROSITE" id="PS51381">
    <property type="entry name" value="C2_B9"/>
    <property type="match status" value="1"/>
</dbReference>
<organism evidence="8 9">
    <name type="scientific">Tetradesmus obliquus</name>
    <name type="common">Green alga</name>
    <name type="synonym">Acutodesmus obliquus</name>
    <dbReference type="NCBI Taxonomy" id="3088"/>
    <lineage>
        <taxon>Eukaryota</taxon>
        <taxon>Viridiplantae</taxon>
        <taxon>Chlorophyta</taxon>
        <taxon>core chlorophytes</taxon>
        <taxon>Chlorophyceae</taxon>
        <taxon>CS clade</taxon>
        <taxon>Sphaeropleales</taxon>
        <taxon>Scenedesmaceae</taxon>
        <taxon>Tetradesmus</taxon>
    </lineage>
</organism>
<evidence type="ECO:0000313" key="8">
    <source>
        <dbReference type="EMBL" id="SZX61957.1"/>
    </source>
</evidence>
<feature type="region of interest" description="Disordered" evidence="7">
    <location>
        <begin position="456"/>
        <end position="592"/>
    </location>
</feature>
<evidence type="ECO:0000256" key="7">
    <source>
        <dbReference type="SAM" id="MobiDB-lite"/>
    </source>
</evidence>
<sequence>MSRRERVAAPVNTASPITQHLQSPWDAAVASASQPIAIEQQQHQQQPDAETEIAQFAASPSPVPDSPNSSRGGSHVDQAGDRPAELQQSGTVELLGSSKQQPAALKDGHPLLRQQPRKTGEQRQVRHRRKDGTADIHVIGEITGAVGFGAEPLYCTWQLVHDEQLWAVTKGLAKGRTHASSPLLPEDGGLSGVVWEAPLDIALTTTSSQHWPAIVFKLFHRSIWLGRDEFVGYSLCTLPNTPGCHHVSCPVWAAVEARSSFRQELTSWFTGLTPQLVDESFITDLEQRYEQGQHLHTRDCSSTRASLSTASCTHTPAAIPGARAVERISGAAAAAPGMQCRSFGAAGANTMAAAAAAAGGLAGAGGRICLRLHVLARGLGELKQTGGDSVGVCLERLRDTVERMRRNKEVAATYDEEVESEGVRLVREGRAARLAAVQQQLADGSSNRDQQLLEARGSSDYGGAGGAGGYSSSGSGGRAAFGRLSPGRNALRGAAGREGRSSSLAGSISSMSGAERASSASGGDWQSTDPAGGSPARFSRAGRLGSSPGRSAAALPSGRTTADRDSRLSIGTAAASPSWQIQSGTAAPDPVSAEAPRVGAASAAAAAVW</sequence>
<evidence type="ECO:0000256" key="6">
    <source>
        <dbReference type="ARBA" id="ARBA00039272"/>
    </source>
</evidence>
<protein>
    <recommendedName>
        <fullName evidence="6">B9 domain-containing protein 2</fullName>
    </recommendedName>
</protein>
<feature type="region of interest" description="Disordered" evidence="7">
    <location>
        <begin position="1"/>
        <end position="82"/>
    </location>
</feature>
<gene>
    <name evidence="8" type="ORF">BQ4739_LOCUS2507</name>
</gene>
<dbReference type="GO" id="GO:0060271">
    <property type="term" value="P:cilium assembly"/>
    <property type="evidence" value="ECO:0007669"/>
    <property type="project" value="TreeGrafter"/>
</dbReference>
<comment type="subcellular location">
    <subcellularLocation>
        <location evidence="1">Cytoplasm</location>
        <location evidence="1">Cytoskeleton</location>
        <location evidence="1">Cilium basal body</location>
    </subcellularLocation>
</comment>
<dbReference type="InterPro" id="IPR010796">
    <property type="entry name" value="C2_B9-type_dom"/>
</dbReference>
<keyword evidence="3" id="KW-0970">Cilium biogenesis/degradation</keyword>
<proteinExistence type="predicted"/>
<evidence type="ECO:0000256" key="4">
    <source>
        <dbReference type="ARBA" id="ARBA00023212"/>
    </source>
</evidence>
<feature type="region of interest" description="Disordered" evidence="7">
    <location>
        <begin position="98"/>
        <end position="130"/>
    </location>
</feature>
<evidence type="ECO:0000256" key="5">
    <source>
        <dbReference type="ARBA" id="ARBA00023273"/>
    </source>
</evidence>
<accession>A0A383V8R1</accession>
<keyword evidence="4" id="KW-0206">Cytoskeleton</keyword>
<evidence type="ECO:0000256" key="2">
    <source>
        <dbReference type="ARBA" id="ARBA00022490"/>
    </source>
</evidence>